<dbReference type="VEuPathDB" id="FungiDB:FOXG_19982"/>
<dbReference type="CDD" id="cd00067">
    <property type="entry name" value="GAL4"/>
    <property type="match status" value="1"/>
</dbReference>
<dbReference type="GO" id="GO:0000981">
    <property type="term" value="F:DNA-binding transcription factor activity, RNA polymerase II-specific"/>
    <property type="evidence" value="ECO:0007669"/>
    <property type="project" value="InterPro"/>
</dbReference>
<evidence type="ECO:0000256" key="5">
    <source>
        <dbReference type="ARBA" id="ARBA00023242"/>
    </source>
</evidence>
<dbReference type="PROSITE" id="PS50048">
    <property type="entry name" value="ZN2_CY6_FUNGAL_2"/>
    <property type="match status" value="1"/>
</dbReference>
<dbReference type="VEuPathDB" id="FungiDB:FOIG_04793"/>
<evidence type="ECO:0000256" key="1">
    <source>
        <dbReference type="ARBA" id="ARBA00022723"/>
    </source>
</evidence>
<dbReference type="PANTHER" id="PTHR47660:SF3">
    <property type="entry name" value="FINGER DOMAIN PROTEIN, PUTATIVE (AFU_ORTHOLOGUE AFUA_4G03310)-RELATED"/>
    <property type="match status" value="1"/>
</dbReference>
<dbReference type="VEuPathDB" id="FungiDB:FOC4_g10008284"/>
<evidence type="ECO:0000256" key="2">
    <source>
        <dbReference type="ARBA" id="ARBA00022833"/>
    </source>
</evidence>
<dbReference type="Gene3D" id="4.10.240.10">
    <property type="entry name" value="Zn(2)-C6 fungal-type DNA-binding domain"/>
    <property type="match status" value="1"/>
</dbReference>
<dbReference type="SMART" id="SM00066">
    <property type="entry name" value="GAL4"/>
    <property type="match status" value="1"/>
</dbReference>
<dbReference type="SUPFAM" id="SSF57701">
    <property type="entry name" value="Zn2/Cys6 DNA-binding domain"/>
    <property type="match status" value="1"/>
</dbReference>
<evidence type="ECO:0000313" key="8">
    <source>
        <dbReference type="Proteomes" id="UP000285860"/>
    </source>
</evidence>
<evidence type="ECO:0000256" key="3">
    <source>
        <dbReference type="ARBA" id="ARBA00023015"/>
    </source>
</evidence>
<keyword evidence="5" id="KW-0539">Nucleus</keyword>
<dbReference type="VEuPathDB" id="FungiDB:FOMG_07827"/>
<dbReference type="AlphaFoldDB" id="A0A420PCQ5"/>
<keyword evidence="3" id="KW-0805">Transcription regulation</keyword>
<keyword evidence="4" id="KW-0804">Transcription</keyword>
<dbReference type="PROSITE" id="PS00463">
    <property type="entry name" value="ZN2_CY6_FUNGAL_1"/>
    <property type="match status" value="1"/>
</dbReference>
<protein>
    <recommendedName>
        <fullName evidence="6">Zn(2)-C6 fungal-type domain-containing protein</fullName>
    </recommendedName>
</protein>
<dbReference type="Pfam" id="PF00172">
    <property type="entry name" value="Zn_clus"/>
    <property type="match status" value="1"/>
</dbReference>
<dbReference type="GO" id="GO:0008270">
    <property type="term" value="F:zinc ion binding"/>
    <property type="evidence" value="ECO:0007669"/>
    <property type="project" value="InterPro"/>
</dbReference>
<evidence type="ECO:0000313" key="7">
    <source>
        <dbReference type="EMBL" id="RKK90306.1"/>
    </source>
</evidence>
<dbReference type="VEuPathDB" id="FungiDB:FOC1_g10012310"/>
<evidence type="ECO:0000259" key="6">
    <source>
        <dbReference type="PROSITE" id="PS50048"/>
    </source>
</evidence>
<evidence type="ECO:0000256" key="4">
    <source>
        <dbReference type="ARBA" id="ARBA00023163"/>
    </source>
</evidence>
<dbReference type="InterPro" id="IPR001138">
    <property type="entry name" value="Zn2Cys6_DnaBD"/>
</dbReference>
<dbReference type="EMBL" id="MRCY01000283">
    <property type="protein sequence ID" value="RKK90306.1"/>
    <property type="molecule type" value="Genomic_DNA"/>
</dbReference>
<sequence length="421" mass="47139">MAPTRTKRPTPSRKKSCLPCARSKVRCDLERPSCARCVASNRPCRYATADGPSSPAAPRHVVAPTSNATPASLSAIFTGPAEADYVEPCVTRQTPAPTQDVTPQTCHLTSLNFSHLDLVPLADADQIRDRWLRPFLDVGDRVPKAFHPYTLQYMSCVLRTYPKQMAGDDVPPMIHPMQLSDGTPTALANCYSLVRLWHHRADGSEGIVAETVGREMDRLAQHVSPCYPTMSQSLIIQDPNAGNVDTLIAFQAYLAYSIMAYFSPISSSPLINNATMATLEEMAFRTAQGGLVLHSELNGTRPSWESWIVASVKRRAMFTFYLLSSVYNADSNFPNFLAEELREVYAPDSKRVWEARSRQEWEREYARHLSLWPDGPLKISELWRSPDTGSNGRRERIDRWVQGADEFGMMLFAVCVHLHGY</sequence>
<reference evidence="7 8" key="1">
    <citation type="journal article" date="2018" name="Sci. Rep.">
        <title>Characterisation of pathogen-specific regions and novel effector candidates in Fusarium oxysporum f. sp. cepae.</title>
        <authorList>
            <person name="Armitage A.D."/>
            <person name="Taylor A."/>
            <person name="Sobczyk M.K."/>
            <person name="Baxter L."/>
            <person name="Greenfield B.P."/>
            <person name="Bates H.J."/>
            <person name="Wilson F."/>
            <person name="Jackson A.C."/>
            <person name="Ott S."/>
            <person name="Harrison R.J."/>
            <person name="Clarkson J.P."/>
        </authorList>
    </citation>
    <scope>NUCLEOTIDE SEQUENCE [LARGE SCALE GENOMIC DNA]</scope>
    <source>
        <strain evidence="7 8">Fo_A28</strain>
    </source>
</reference>
<dbReference type="InterPro" id="IPR036864">
    <property type="entry name" value="Zn2-C6_fun-type_DNA-bd_sf"/>
</dbReference>
<comment type="caution">
    <text evidence="7">The sequence shown here is derived from an EMBL/GenBank/DDBJ whole genome shotgun (WGS) entry which is preliminary data.</text>
</comment>
<organism evidence="7 8">
    <name type="scientific">Fusarium oxysporum</name>
    <name type="common">Fusarium vascular wilt</name>
    <dbReference type="NCBI Taxonomy" id="5507"/>
    <lineage>
        <taxon>Eukaryota</taxon>
        <taxon>Fungi</taxon>
        <taxon>Dikarya</taxon>
        <taxon>Ascomycota</taxon>
        <taxon>Pezizomycotina</taxon>
        <taxon>Sordariomycetes</taxon>
        <taxon>Hypocreomycetidae</taxon>
        <taxon>Hypocreales</taxon>
        <taxon>Nectriaceae</taxon>
        <taxon>Fusarium</taxon>
        <taxon>Fusarium oxysporum species complex</taxon>
    </lineage>
</organism>
<dbReference type="PANTHER" id="PTHR47660">
    <property type="entry name" value="TRANSCRIPTION FACTOR WITH C2H2 AND ZN(2)-CYS(6) DNA BINDING DOMAIN (EUROFUNG)-RELATED-RELATED"/>
    <property type="match status" value="1"/>
</dbReference>
<proteinExistence type="predicted"/>
<feature type="domain" description="Zn(2)-C6 fungal-type" evidence="6">
    <location>
        <begin position="16"/>
        <end position="46"/>
    </location>
</feature>
<accession>A0A420PCQ5</accession>
<keyword evidence="2" id="KW-0862">Zinc</keyword>
<dbReference type="PRINTS" id="PR00755">
    <property type="entry name" value="AFLATOXINBRP"/>
</dbReference>
<keyword evidence="1" id="KW-0479">Metal-binding</keyword>
<dbReference type="VEuPathDB" id="FungiDB:FOZG_12288"/>
<name>A0A420PCQ5_FUSOX</name>
<gene>
    <name evidence="7" type="ORF">BFJ68_g16491</name>
</gene>
<dbReference type="Proteomes" id="UP000285860">
    <property type="component" value="Unassembled WGS sequence"/>
</dbReference>